<reference evidence="3" key="1">
    <citation type="submission" date="2016-11" db="UniProtKB">
        <authorList>
            <consortium name="WormBaseParasite"/>
        </authorList>
    </citation>
    <scope>IDENTIFICATION</scope>
</reference>
<feature type="region of interest" description="Disordered" evidence="1">
    <location>
        <begin position="133"/>
        <end position="153"/>
    </location>
</feature>
<name>A0A1I8BJA3_MELHA</name>
<keyword evidence="2" id="KW-1185">Reference proteome</keyword>
<dbReference type="Proteomes" id="UP000095281">
    <property type="component" value="Unplaced"/>
</dbReference>
<proteinExistence type="predicted"/>
<organism evidence="2 3">
    <name type="scientific">Meloidogyne hapla</name>
    <name type="common">Root-knot nematode worm</name>
    <dbReference type="NCBI Taxonomy" id="6305"/>
    <lineage>
        <taxon>Eukaryota</taxon>
        <taxon>Metazoa</taxon>
        <taxon>Ecdysozoa</taxon>
        <taxon>Nematoda</taxon>
        <taxon>Chromadorea</taxon>
        <taxon>Rhabditida</taxon>
        <taxon>Tylenchina</taxon>
        <taxon>Tylenchomorpha</taxon>
        <taxon>Tylenchoidea</taxon>
        <taxon>Meloidogynidae</taxon>
        <taxon>Meloidogyninae</taxon>
        <taxon>Meloidogyne</taxon>
    </lineage>
</organism>
<sequence length="207" mass="23134">MPSSLNSNKTIYSTPQKMRETNKPINYAHITWDHLGNKFHIHLNQNDMLEGNDIVEVLYGKASCVLPEFKGVLAFEDESGHEIFLNNDSQLRSILSRRGNRLRIHTTLTGTTPSHLAASEFFEGSIAGDREVHGRETDTKNVNKRKPLPPGKIKTPVSTTGIWPFPIFIRGSWIGPNKFIGGGYWGGIGPIPSNRYWQTAAGGRPPW</sequence>
<dbReference type="AlphaFoldDB" id="A0A1I8BJA3"/>
<evidence type="ECO:0000313" key="2">
    <source>
        <dbReference type="Proteomes" id="UP000095281"/>
    </source>
</evidence>
<evidence type="ECO:0000313" key="3">
    <source>
        <dbReference type="WBParaSite" id="MhA1_Contig252.frz3.gene4"/>
    </source>
</evidence>
<evidence type="ECO:0000256" key="1">
    <source>
        <dbReference type="SAM" id="MobiDB-lite"/>
    </source>
</evidence>
<accession>A0A1I8BJA3</accession>
<dbReference type="WBParaSite" id="MhA1_Contig252.frz3.gene4">
    <property type="protein sequence ID" value="MhA1_Contig252.frz3.gene4"/>
    <property type="gene ID" value="MhA1_Contig252.frz3.gene4"/>
</dbReference>
<protein>
    <submittedName>
        <fullName evidence="3">Uncharacterized protein</fullName>
    </submittedName>
</protein>